<dbReference type="Proteomes" id="UP000587477">
    <property type="component" value="Chromosome"/>
</dbReference>
<feature type="region of interest" description="Disordered" evidence="1">
    <location>
        <begin position="1"/>
        <end position="25"/>
    </location>
</feature>
<sequence>MKIPFLNKDGTTLTSAKDDGTGNPITPVSIENSTIPLEVDLKTDQPLDVNVANKSSIPVLVRNTVPIKTQIQKSYEESVLTDNDTVAVGATKSYTLDLVENLGVFRTYGVALYTTQTDSANSKVTVSAYSVPKSIPFYSSTSASDSTTLISNAAFVSNYPIQKQLPFICPKLLLTVKASGTVDITGFKMIVWGME</sequence>
<evidence type="ECO:0000256" key="1">
    <source>
        <dbReference type="SAM" id="MobiDB-lite"/>
    </source>
</evidence>
<evidence type="ECO:0000313" key="3">
    <source>
        <dbReference type="Proteomes" id="UP000587477"/>
    </source>
</evidence>
<dbReference type="AlphaFoldDB" id="A0A411A4Z3"/>
<proteinExistence type="predicted"/>
<protein>
    <submittedName>
        <fullName evidence="2">Uncharacterized protein</fullName>
    </submittedName>
</protein>
<gene>
    <name evidence="2" type="ORF">BACVE_000437</name>
</gene>
<dbReference type="EMBL" id="CP063687">
    <property type="protein sequence ID" value="QOY25509.1"/>
    <property type="molecule type" value="Genomic_DNA"/>
</dbReference>
<organism evidence="2 3">
    <name type="scientific">Bacillus velezensis</name>
    <dbReference type="NCBI Taxonomy" id="492670"/>
    <lineage>
        <taxon>Bacteria</taxon>
        <taxon>Bacillati</taxon>
        <taxon>Bacillota</taxon>
        <taxon>Bacilli</taxon>
        <taxon>Bacillales</taxon>
        <taxon>Bacillaceae</taxon>
        <taxon>Bacillus</taxon>
        <taxon>Bacillus amyloliquefaciens group</taxon>
    </lineage>
</organism>
<evidence type="ECO:0000313" key="2">
    <source>
        <dbReference type="EMBL" id="QOY25509.1"/>
    </source>
</evidence>
<reference evidence="3" key="1">
    <citation type="submission" date="2020-10" db="EMBL/GenBank/DDBJ databases">
        <title>Complete genome sequence of Bacillus velezensis NST6.</title>
        <authorList>
            <person name="Choi J."/>
        </authorList>
    </citation>
    <scope>NUCLEOTIDE SEQUENCE [LARGE SCALE GENOMIC DNA]</scope>
    <source>
        <strain evidence="3">NST6</strain>
    </source>
</reference>
<accession>A0A411A4Z3</accession>
<name>A0A411A4Z3_BACVE</name>